<evidence type="ECO:0000313" key="2">
    <source>
        <dbReference type="Proteomes" id="UP000306007"/>
    </source>
</evidence>
<dbReference type="Proteomes" id="UP000306007">
    <property type="component" value="Chromosome"/>
</dbReference>
<protein>
    <submittedName>
        <fullName evidence="1">Uncharacterized protein</fullName>
    </submittedName>
</protein>
<gene>
    <name evidence="1" type="ORF">FH039_02270</name>
</gene>
<organism evidence="1 2">
    <name type="scientific">Thermococcus indicus</name>
    <dbReference type="NCBI Taxonomy" id="2586643"/>
    <lineage>
        <taxon>Archaea</taxon>
        <taxon>Methanobacteriati</taxon>
        <taxon>Methanobacteriota</taxon>
        <taxon>Thermococci</taxon>
        <taxon>Thermococcales</taxon>
        <taxon>Thermococcaceae</taxon>
        <taxon>Thermococcus</taxon>
    </lineage>
</organism>
<dbReference type="KEGG" id="tic:FH039_02270"/>
<dbReference type="OrthoDB" id="85696at2157"/>
<dbReference type="EMBL" id="CP040846">
    <property type="protein sequence ID" value="QDA30673.1"/>
    <property type="molecule type" value="Genomic_DNA"/>
</dbReference>
<dbReference type="AlphaFoldDB" id="A0A4Y5SIP9"/>
<dbReference type="GeneID" id="40473972"/>
<proteinExistence type="predicted"/>
<evidence type="ECO:0000313" key="1">
    <source>
        <dbReference type="EMBL" id="QDA30673.1"/>
    </source>
</evidence>
<name>A0A4Y5SIP9_9EURY</name>
<sequence length="791" mass="89778">MKKRGFIFTLDALLSLVLISIFVVGIVASQSQLQSVYKTSARLQNKNLAQDTLLVLRTVPLNQLVPPNTINEWLEDGTLNTTLVSPDMTPLDIASAYWAVTPIYGSKFKEKAAKILGYILNSTIGDYNYELLINNWTNPFMTRGTETYNQAEDVSASTITLSGYEYNKTPSGFMARLYLAQITKQDEYIYMSDAVLSYPYFTGEWILGIIPKFDQAPIEFSYSFNINSLTDPQNKVSSTLLFEPFRLTKVKFEICSNQICNLLEDLLENVFGYLGSKLSETKISVNINGNPLIVNGKSYGSPTQIGSVHLKVTDNSLQDPQTNNLLEIIQKQNVFRFYVEPYKINFLGISLPFYAIGDSGASHVIIVYNVTKFNTMEFPHRFYFPTVVSNGNPTQIEKAIFIPFNITDITVRAKIDGVDSNKVKLFLKIKDRTIDIGHPTGVGDYFMWKIPTSLLPNLTNQYFSIVIGVGLEKYLKYPVIDFSNPEELPETHFKLYGNESYVEVKYNPKVQYSIHTISLTRPIRVHANECDADSGVDLEGEYCRHLEFSFDVPPNITPIWTKFQFTYYHDVTKDPTSQRVSISNSKIGTVDLFCYNIPDCNTQRDIIETFNHWGYGIWTRANDGSIVKPTMAPGENKFILDFGDGFYVSKDNSIGETLILLDSYVPYGDIFPYLLQEYPRYTGYNLTYYYQDISGTVRSDNLLIGVAYVTNVKYLNVDIDDIINDGTYKKYALDDAIVRLFQKLGGIEKNGHHLVIPIKLDSTVSDVVPLQRVPSLYTPIQVTLRIWRENG</sequence>
<accession>A0A4Y5SIP9</accession>
<reference evidence="1 2" key="1">
    <citation type="submission" date="2019-06" db="EMBL/GenBank/DDBJ databases">
        <title>Thermococcus indicus sp. nov., a Fe(III)-reducing hyperthermophilic archaeon isolated from the Onnuri vent field of the Central Indian Ocean ridge.</title>
        <authorList>
            <person name="Lim J.K."/>
            <person name="Kim Y.J."/>
            <person name="Kwon K.K."/>
        </authorList>
    </citation>
    <scope>NUCLEOTIDE SEQUENCE [LARGE SCALE GENOMIC DNA]</scope>
    <source>
        <strain evidence="1 2">IOH1</strain>
    </source>
</reference>
<keyword evidence="2" id="KW-1185">Reference proteome</keyword>
<dbReference type="RefSeq" id="WP_139680060.1">
    <property type="nucleotide sequence ID" value="NZ_CP040846.1"/>
</dbReference>